<dbReference type="EMBL" id="CP138203">
    <property type="protein sequence ID" value="WPC74556.1"/>
    <property type="molecule type" value="Genomic_DNA"/>
</dbReference>
<name>A0ABZ0QEX9_9VIBR</name>
<keyword evidence="3" id="KW-1185">Reference proteome</keyword>
<sequence length="403" mass="46818">MSELMFSDLGKVSEKFRDVFENGVPRGKKTQTVNQILVFAYNGTGKTRLSMTFKDLGKNVITRPANVTDGVTTPLEVEETTRDTLYFNAFTEDLFSWDNDLDNDQQRVLKINQNSHFFDGFQELEMENRIRPLLQRYADFDFQIDYSNWTVNFKREIQKNDGSHETIEHIKVSRGEENIFVWCFFLAVAQLAIDGQEAYSWVKYLYIDDPISSLDDHNAISVASHLAQLLKTANGSIKTVISSHHALFFNVMWNELNEKKKLQPYFLKHDKENKRYILRYENSTPFFHHVALLEELHKASESGDLFTYHFTILRSILEKTATFHGFSNFSACIKQSANDPDGILHARLINILSHGNYSLFEPTEMTEENKGHFRNILSDFMENYRFNPDLFPDTPAQQPVTEQ</sequence>
<feature type="domain" description="Protein CR006 P-loop" evidence="1">
    <location>
        <begin position="156"/>
        <end position="358"/>
    </location>
</feature>
<gene>
    <name evidence="2" type="ORF">R8Z52_04835</name>
</gene>
<protein>
    <submittedName>
        <fullName evidence="2">AAA family ATPase</fullName>
    </submittedName>
</protein>
<dbReference type="Gene3D" id="3.40.50.300">
    <property type="entry name" value="P-loop containing nucleotide triphosphate hydrolases"/>
    <property type="match status" value="1"/>
</dbReference>
<evidence type="ECO:0000313" key="2">
    <source>
        <dbReference type="EMBL" id="WPC74556.1"/>
    </source>
</evidence>
<dbReference type="Proteomes" id="UP001304071">
    <property type="component" value="Chromosome 1"/>
</dbReference>
<organism evidence="2 3">
    <name type="scientific">Vibrio porteresiae DSM 19223</name>
    <dbReference type="NCBI Taxonomy" id="1123496"/>
    <lineage>
        <taxon>Bacteria</taxon>
        <taxon>Pseudomonadati</taxon>
        <taxon>Pseudomonadota</taxon>
        <taxon>Gammaproteobacteria</taxon>
        <taxon>Vibrionales</taxon>
        <taxon>Vibrionaceae</taxon>
        <taxon>Vibrio</taxon>
    </lineage>
</organism>
<dbReference type="InterPro" id="IPR026866">
    <property type="entry name" value="CR006_AAA"/>
</dbReference>
<evidence type="ECO:0000313" key="3">
    <source>
        <dbReference type="Proteomes" id="UP001304071"/>
    </source>
</evidence>
<accession>A0ABZ0QEX9</accession>
<proteinExistence type="predicted"/>
<dbReference type="RefSeq" id="WP_261894805.1">
    <property type="nucleotide sequence ID" value="NZ_AP024895.1"/>
</dbReference>
<evidence type="ECO:0000259" key="1">
    <source>
        <dbReference type="Pfam" id="PF13166"/>
    </source>
</evidence>
<dbReference type="InterPro" id="IPR027417">
    <property type="entry name" value="P-loop_NTPase"/>
</dbReference>
<dbReference type="Pfam" id="PF13166">
    <property type="entry name" value="AAA_13"/>
    <property type="match status" value="1"/>
</dbReference>
<reference evidence="2 3" key="1">
    <citation type="submission" date="2023-11" db="EMBL/GenBank/DDBJ databases">
        <title>Plant-associative lifestyle of Vibrio porteresiae and its evolutionary dynamics.</title>
        <authorList>
            <person name="Rameshkumar N."/>
            <person name="Kirti K."/>
        </authorList>
    </citation>
    <scope>NUCLEOTIDE SEQUENCE [LARGE SCALE GENOMIC DNA]</scope>
    <source>
        <strain evidence="2 3">MSSRF30</strain>
    </source>
</reference>